<accession>A0A3P8XUN8</accession>
<dbReference type="GO" id="GO:0005737">
    <property type="term" value="C:cytoplasm"/>
    <property type="evidence" value="ECO:0007669"/>
    <property type="project" value="TreeGrafter"/>
</dbReference>
<feature type="compositionally biased region" description="Basic and acidic residues" evidence="1">
    <location>
        <begin position="839"/>
        <end position="855"/>
    </location>
</feature>
<reference evidence="2" key="2">
    <citation type="submission" date="2020-02" db="EMBL/GenBank/DDBJ databases">
        <title>Esox lucius (northern pike) genome, fEsoLuc1, primary haplotype.</title>
        <authorList>
            <person name="Myers G."/>
            <person name="Karagic N."/>
            <person name="Meyer A."/>
            <person name="Pippel M."/>
            <person name="Reichard M."/>
            <person name="Winkler S."/>
            <person name="Tracey A."/>
            <person name="Sims Y."/>
            <person name="Howe K."/>
            <person name="Rhie A."/>
            <person name="Formenti G."/>
            <person name="Durbin R."/>
            <person name="Fedrigo O."/>
            <person name="Jarvis E.D."/>
        </authorList>
    </citation>
    <scope>NUCLEOTIDE SEQUENCE [LARGE SCALE GENOMIC DNA]</scope>
</reference>
<feature type="compositionally biased region" description="Polar residues" evidence="1">
    <location>
        <begin position="816"/>
        <end position="838"/>
    </location>
</feature>
<feature type="region of interest" description="Disordered" evidence="1">
    <location>
        <begin position="809"/>
        <end position="855"/>
    </location>
</feature>
<feature type="region of interest" description="Disordered" evidence="1">
    <location>
        <begin position="476"/>
        <end position="528"/>
    </location>
</feature>
<protein>
    <submittedName>
        <fullName evidence="2">Uncharacterized protein</fullName>
    </submittedName>
</protein>
<feature type="compositionally biased region" description="Polar residues" evidence="1">
    <location>
        <begin position="39"/>
        <end position="54"/>
    </location>
</feature>
<dbReference type="GeneTree" id="ENSGT01140000282683"/>
<feature type="region of interest" description="Disordered" evidence="1">
    <location>
        <begin position="39"/>
        <end position="59"/>
    </location>
</feature>
<dbReference type="PANTHER" id="PTHR47282:SF1">
    <property type="entry name" value="PGC-1 AND ERR-INDUCED REGULATOR IN MUSCLE PROTEIN 1"/>
    <property type="match status" value="1"/>
</dbReference>
<dbReference type="InterPro" id="IPR043442">
    <property type="entry name" value="Perm1"/>
</dbReference>
<reference evidence="3" key="1">
    <citation type="journal article" date="2014" name="PLoS ONE">
        <title>The genome and linkage map of the northern pike (Esox lucius): conserved synteny revealed between the salmonid sister group and the Neoteleostei.</title>
        <authorList>
            <person name="Rondeau E.B."/>
            <person name="Minkley D.R."/>
            <person name="Leong J.S."/>
            <person name="Messmer A.M."/>
            <person name="Jantzen J.R."/>
            <person name="von Schalburg K.R."/>
            <person name="Lemon C."/>
            <person name="Bird N.H."/>
            <person name="Koop B.F."/>
        </authorList>
    </citation>
    <scope>NUCLEOTIDE SEQUENCE</scope>
</reference>
<dbReference type="GO" id="GO:0006355">
    <property type="term" value="P:regulation of DNA-templated transcription"/>
    <property type="evidence" value="ECO:0007669"/>
    <property type="project" value="InterPro"/>
</dbReference>
<evidence type="ECO:0000313" key="2">
    <source>
        <dbReference type="Ensembl" id="ENSELUP00000008161.3"/>
    </source>
</evidence>
<feature type="compositionally biased region" description="Polar residues" evidence="1">
    <location>
        <begin position="491"/>
        <end position="523"/>
    </location>
</feature>
<feature type="compositionally biased region" description="Basic and acidic residues" evidence="1">
    <location>
        <begin position="476"/>
        <end position="490"/>
    </location>
</feature>
<keyword evidence="3" id="KW-1185">Reference proteome</keyword>
<reference evidence="2" key="3">
    <citation type="submission" date="2025-08" db="UniProtKB">
        <authorList>
            <consortium name="Ensembl"/>
        </authorList>
    </citation>
    <scope>IDENTIFICATION</scope>
</reference>
<dbReference type="Ensembl" id="ENSELUT00000006030.3">
    <property type="protein sequence ID" value="ENSELUP00000008161.3"/>
    <property type="gene ID" value="ENSELUG00000008848.3"/>
</dbReference>
<dbReference type="Proteomes" id="UP000265140">
    <property type="component" value="Chromosome 12"/>
</dbReference>
<proteinExistence type="predicted"/>
<sequence length="1386" mass="154536">MDDYEHGVNVSERDWESFFHVCEECDLLPPGLAGLDSGMSDTSVSDIDNAGSSSSDRRLQADLRPGALQIVFPIDGPTDRERSPVEHFLNRHGVGCLENVLSGSEDEDVHLESINRFFERLKCLPQAEQLIEHCQATVEIRDKAAQGEVCGDGPQAKDSTLPISNTEFCSLSARSETAIVKETKGTDNTNALKTNRPDSKITPELLVNDACEGKKDKSTNPKVELVIKEDWLLLPENEAERQKKVGQSCELFKVVLEMRADSLRTPTSGKMLNFELAVCKSVDDESHREILIDQPFLQKSFASCPNPNRDLPSNVGVVPRCKVTEGKDPGQQSERNIDESIPTIKKKRRRKKRVSMDVPADAGRGCQRQFLASCDDSEDDRCALATDMDAHVQLSRDYTASYVRDYKCEHIKCSAPQTQSFQCPPLYSEILQRRAINNVPYGPTAAEHDKVSLKLPTLSLRDSQRLMVTQLEEMRQEKAEPLGLETKCKPSESSSLANSKETDSSSSQHSQTVDNGLHTTSDGDNVAGHLQPSRALQLKPSVEYNESPLLPILMSLCASSESYPVTKKVELGPENSSRYQNETDPPQLQTMNGNMKNAEVSSEVFNKTESTEHKAALEKDTTLICKASSGGSISGTLQPYANQNIVVKVHQDKNFESLSSKVVSTNAHQEPTKTLLPCKVSSFKDPCCSESEDVINQTTYNQTVNPSVIVDSTTERPEIESLSTVSCNPVTMDSNREEEMNDIYKNNFTEKDSFTPENVSLTQSVYLNRMSNSTHLQTDSRELVGVQSIQESVIALPNKHNTIGLTSKLFEGSGPSDIQTGFSSPETENSMSKATSQREMSKYDSQNKSHDPPEVKVDIEVKTKDPVTTTKSPECDGIEEASDETHPVYAISAFWNEMEKLTINDILQLRMVSNAQHSSVLPQSPESETVDISKAISNNPSYFSYVDNSKPDCSSGDRSMITEFAEEFSQNPKADNPSTDPIENNESTNSIGIFGESKPDPASFDAGIYSENVAMLSSKPLSSGGSQPYLRKMYKNISVQNLLALEAEPLHQVLKGQTSSAVILEEREPEIDSCGDGHLVRQDSSMHSLPAATFSEDVSTESNNFSFSEVIKFFFGGKKSETRQPVPDSMATYFVNSKSVPEYEHFYSEFDEGGFSYPVMEAFSYSKDELVPIYSCSHLAKNNLQFPEAYDHFFSSDSSSDSDEENNRSPIRVITRFNHKPNETQGGTVAQDIYENVFTDEDLIENFFWKNDFSLRKVGLIGSTSQKHKSDSLSMVPMDNSKRSYIRNIKSINVLGSEDKPFSDQLLYTLEGKLFRQLAEQQRRYPDLQMAVVNPRKEIFFFIHISYNYYFSVNSCMVSYNSQCLNFVHFRTGLWESNPQTGARLH</sequence>
<evidence type="ECO:0000256" key="1">
    <source>
        <dbReference type="SAM" id="MobiDB-lite"/>
    </source>
</evidence>
<reference evidence="2" key="4">
    <citation type="submission" date="2025-09" db="UniProtKB">
        <authorList>
            <consortium name="Ensembl"/>
        </authorList>
    </citation>
    <scope>IDENTIFICATION</scope>
</reference>
<dbReference type="InParanoid" id="A0A3P8XUN8"/>
<evidence type="ECO:0000313" key="3">
    <source>
        <dbReference type="Proteomes" id="UP000265140"/>
    </source>
</evidence>
<dbReference type="GO" id="GO:0014850">
    <property type="term" value="P:response to muscle activity"/>
    <property type="evidence" value="ECO:0007669"/>
    <property type="project" value="TreeGrafter"/>
</dbReference>
<dbReference type="STRING" id="8010.ENSELUP00000008161"/>
<dbReference type="GO" id="GO:0005634">
    <property type="term" value="C:nucleus"/>
    <property type="evidence" value="ECO:0007669"/>
    <property type="project" value="TreeGrafter"/>
</dbReference>
<dbReference type="PANTHER" id="PTHR47282">
    <property type="entry name" value="PGC-1 AND ERR-INDUCED REGULATOR IN MUSCLE PROTEIN 1"/>
    <property type="match status" value="1"/>
</dbReference>
<dbReference type="Bgee" id="ENSELUG00000008848">
    <property type="expression patterns" value="Expressed in muscle tissue and 4 other cell types or tissues"/>
</dbReference>
<dbReference type="OMA" id="CDRDWEC"/>
<organism evidence="2 3">
    <name type="scientific">Esox lucius</name>
    <name type="common">Northern pike</name>
    <dbReference type="NCBI Taxonomy" id="8010"/>
    <lineage>
        <taxon>Eukaryota</taxon>
        <taxon>Metazoa</taxon>
        <taxon>Chordata</taxon>
        <taxon>Craniata</taxon>
        <taxon>Vertebrata</taxon>
        <taxon>Euteleostomi</taxon>
        <taxon>Actinopterygii</taxon>
        <taxon>Neopterygii</taxon>
        <taxon>Teleostei</taxon>
        <taxon>Protacanthopterygii</taxon>
        <taxon>Esociformes</taxon>
        <taxon>Esocidae</taxon>
        <taxon>Esox</taxon>
    </lineage>
</organism>
<name>A0A3P8XUN8_ESOLU</name>